<comment type="caution">
    <text evidence="1">The sequence shown here is derived from an EMBL/GenBank/DDBJ whole genome shotgun (WGS) entry which is preliminary data.</text>
</comment>
<dbReference type="Proteomes" id="UP000326757">
    <property type="component" value="Unassembled WGS sequence"/>
</dbReference>
<dbReference type="AlphaFoldDB" id="A0A5N6K6N2"/>
<name>A0A5N6K6N2_MONLA</name>
<accession>A0A5N6K6N2</accession>
<evidence type="ECO:0000313" key="2">
    <source>
        <dbReference type="Proteomes" id="UP000326757"/>
    </source>
</evidence>
<organism evidence="1 2">
    <name type="scientific">Monilinia laxa</name>
    <name type="common">Brown rot fungus</name>
    <name type="synonym">Sclerotinia laxa</name>
    <dbReference type="NCBI Taxonomy" id="61186"/>
    <lineage>
        <taxon>Eukaryota</taxon>
        <taxon>Fungi</taxon>
        <taxon>Dikarya</taxon>
        <taxon>Ascomycota</taxon>
        <taxon>Pezizomycotina</taxon>
        <taxon>Leotiomycetes</taxon>
        <taxon>Helotiales</taxon>
        <taxon>Sclerotiniaceae</taxon>
        <taxon>Monilinia</taxon>
    </lineage>
</organism>
<protein>
    <submittedName>
        <fullName evidence="1">Uncharacterized protein</fullName>
    </submittedName>
</protein>
<keyword evidence="2" id="KW-1185">Reference proteome</keyword>
<gene>
    <name evidence="1" type="ORF">EYC80_001978</name>
</gene>
<dbReference type="EMBL" id="VIGI01000007">
    <property type="protein sequence ID" value="KAB8298245.1"/>
    <property type="molecule type" value="Genomic_DNA"/>
</dbReference>
<evidence type="ECO:0000313" key="1">
    <source>
        <dbReference type="EMBL" id="KAB8298245.1"/>
    </source>
</evidence>
<reference evidence="1 2" key="1">
    <citation type="submission" date="2019-06" db="EMBL/GenBank/DDBJ databases">
        <title>Genome Sequence of the Brown Rot Fungal Pathogen Monilinia laxa.</title>
        <authorList>
            <person name="De Miccolis Angelini R.M."/>
            <person name="Landi L."/>
            <person name="Abate D."/>
            <person name="Pollastro S."/>
            <person name="Romanazzi G."/>
            <person name="Faretra F."/>
        </authorList>
    </citation>
    <scope>NUCLEOTIDE SEQUENCE [LARGE SCALE GENOMIC DNA]</scope>
    <source>
        <strain evidence="1 2">Mlax316</strain>
    </source>
</reference>
<sequence length="80" mass="8874">MQIDGIRGLIHGGITSGPPTILTQQRDGVSELHSFPAFPFFNIVVVIHIKAFQSPYPPLLILRIFSSIPYSIWGDPTLPF</sequence>
<proteinExistence type="predicted"/>